<evidence type="ECO:0000256" key="1">
    <source>
        <dbReference type="SAM" id="Phobius"/>
    </source>
</evidence>
<feature type="transmembrane region" description="Helical" evidence="1">
    <location>
        <begin position="34"/>
        <end position="51"/>
    </location>
</feature>
<evidence type="ECO:0000313" key="3">
    <source>
        <dbReference type="Proteomes" id="UP001431783"/>
    </source>
</evidence>
<protein>
    <submittedName>
        <fullName evidence="2">Uncharacterized protein</fullName>
    </submittedName>
</protein>
<accession>A0AAW1U0Z5</accession>
<dbReference type="EMBL" id="JARQZJ010000032">
    <property type="protein sequence ID" value="KAK9874618.1"/>
    <property type="molecule type" value="Genomic_DNA"/>
</dbReference>
<sequence length="66" mass="7629">MKTWARFSEKHSAPIWKSRGCSSCLKTKIAGKRFFGKFWTVISIALFVSIADNRLMSEGKKYLLRD</sequence>
<dbReference type="Proteomes" id="UP001431783">
    <property type="component" value="Unassembled WGS sequence"/>
</dbReference>
<reference evidence="2 3" key="1">
    <citation type="submission" date="2023-03" db="EMBL/GenBank/DDBJ databases">
        <title>Genome insight into feeding habits of ladybird beetles.</title>
        <authorList>
            <person name="Li H.-S."/>
            <person name="Huang Y.-H."/>
            <person name="Pang H."/>
        </authorList>
    </citation>
    <scope>NUCLEOTIDE SEQUENCE [LARGE SCALE GENOMIC DNA]</scope>
    <source>
        <strain evidence="2">SYSU_2023b</strain>
        <tissue evidence="2">Whole body</tissue>
    </source>
</reference>
<dbReference type="AlphaFoldDB" id="A0AAW1U0Z5"/>
<keyword evidence="3" id="KW-1185">Reference proteome</keyword>
<evidence type="ECO:0000313" key="2">
    <source>
        <dbReference type="EMBL" id="KAK9874618.1"/>
    </source>
</evidence>
<proteinExistence type="predicted"/>
<organism evidence="2 3">
    <name type="scientific">Henosepilachna vigintioctopunctata</name>
    <dbReference type="NCBI Taxonomy" id="420089"/>
    <lineage>
        <taxon>Eukaryota</taxon>
        <taxon>Metazoa</taxon>
        <taxon>Ecdysozoa</taxon>
        <taxon>Arthropoda</taxon>
        <taxon>Hexapoda</taxon>
        <taxon>Insecta</taxon>
        <taxon>Pterygota</taxon>
        <taxon>Neoptera</taxon>
        <taxon>Endopterygota</taxon>
        <taxon>Coleoptera</taxon>
        <taxon>Polyphaga</taxon>
        <taxon>Cucujiformia</taxon>
        <taxon>Coccinelloidea</taxon>
        <taxon>Coccinellidae</taxon>
        <taxon>Epilachninae</taxon>
        <taxon>Epilachnini</taxon>
        <taxon>Henosepilachna</taxon>
    </lineage>
</organism>
<comment type="caution">
    <text evidence="2">The sequence shown here is derived from an EMBL/GenBank/DDBJ whole genome shotgun (WGS) entry which is preliminary data.</text>
</comment>
<gene>
    <name evidence="2" type="ORF">WA026_005447</name>
</gene>
<keyword evidence="1" id="KW-0472">Membrane</keyword>
<keyword evidence="1" id="KW-1133">Transmembrane helix</keyword>
<keyword evidence="1" id="KW-0812">Transmembrane</keyword>
<name>A0AAW1U0Z5_9CUCU</name>